<sequence>MKKLNTVLMIALGLFFVTASVSAAGEAVEVGVAWVGKSGMPKRIIKGFDQTIRKLAPNIKIEYQKELASSDELAKVVDRWEKTKKGMVILRSNGAKWIAKNPPAIPAFIGGCNHPVQLGVLKNMQAPEGRITGVTYALPVETQFEIFKAILPNLKSLLLLLEEGHPSNTINQEETKAICSTMGIRYHDKICSSTQDAVAAVAEFKGKVSAILLGSNRLVYDNAPNIVSAAGKVPVLSYLPKPVEAGALGGFLADDIKLGRMLAESVADVLIKGKAVRDVPVKADPDPIFTVNVRTAEKLGIEIPFHILKKARVIEN</sequence>
<organism evidence="2 3">
    <name type="scientific">Desulfonema magnum</name>
    <dbReference type="NCBI Taxonomy" id="45655"/>
    <lineage>
        <taxon>Bacteria</taxon>
        <taxon>Pseudomonadati</taxon>
        <taxon>Thermodesulfobacteriota</taxon>
        <taxon>Desulfobacteria</taxon>
        <taxon>Desulfobacterales</taxon>
        <taxon>Desulfococcaceae</taxon>
        <taxon>Desulfonema</taxon>
    </lineage>
</organism>
<dbReference type="EMBL" id="CP061800">
    <property type="protein sequence ID" value="QTA87379.1"/>
    <property type="molecule type" value="Genomic_DNA"/>
</dbReference>
<dbReference type="PANTHER" id="PTHR35271">
    <property type="entry name" value="ABC TRANSPORTER, SUBSTRATE-BINDING LIPOPROTEIN-RELATED"/>
    <property type="match status" value="1"/>
</dbReference>
<evidence type="ECO:0000313" key="3">
    <source>
        <dbReference type="Proteomes" id="UP000663722"/>
    </source>
</evidence>
<dbReference type="AlphaFoldDB" id="A0A975BKH5"/>
<dbReference type="Pfam" id="PF04392">
    <property type="entry name" value="ABC_sub_bind"/>
    <property type="match status" value="1"/>
</dbReference>
<dbReference type="PANTHER" id="PTHR35271:SF1">
    <property type="entry name" value="ABC TRANSPORTER, SUBSTRATE-BINDING LIPOPROTEIN"/>
    <property type="match status" value="1"/>
</dbReference>
<name>A0A975BKH5_9BACT</name>
<dbReference type="InterPro" id="IPR007487">
    <property type="entry name" value="ABC_transpt-TYRBP-like"/>
</dbReference>
<protein>
    <submittedName>
        <fullName evidence="2">ABC transporter, substrate-binding protein</fullName>
    </submittedName>
</protein>
<dbReference type="Proteomes" id="UP000663722">
    <property type="component" value="Chromosome"/>
</dbReference>
<keyword evidence="3" id="KW-1185">Reference proteome</keyword>
<dbReference type="KEGG" id="dmm:dnm_034120"/>
<dbReference type="Gene3D" id="3.40.50.2300">
    <property type="match status" value="2"/>
</dbReference>
<gene>
    <name evidence="2" type="ORF">dnm_034120</name>
</gene>
<evidence type="ECO:0000256" key="1">
    <source>
        <dbReference type="SAM" id="SignalP"/>
    </source>
</evidence>
<dbReference type="RefSeq" id="WP_207682590.1">
    <property type="nucleotide sequence ID" value="NZ_CP061800.1"/>
</dbReference>
<accession>A0A975BKH5</accession>
<feature type="signal peptide" evidence="1">
    <location>
        <begin position="1"/>
        <end position="23"/>
    </location>
</feature>
<proteinExistence type="predicted"/>
<feature type="chain" id="PRO_5037379255" evidence="1">
    <location>
        <begin position="24"/>
        <end position="316"/>
    </location>
</feature>
<evidence type="ECO:0000313" key="2">
    <source>
        <dbReference type="EMBL" id="QTA87379.1"/>
    </source>
</evidence>
<keyword evidence="1" id="KW-0732">Signal</keyword>
<reference evidence="2" key="1">
    <citation type="journal article" date="2021" name="Microb. Physiol.">
        <title>Proteogenomic Insights into the Physiology of Marine, Sulfate-Reducing, Filamentous Desulfonema limicola and Desulfonema magnum.</title>
        <authorList>
            <person name="Schnaars V."/>
            <person name="Wohlbrand L."/>
            <person name="Scheve S."/>
            <person name="Hinrichs C."/>
            <person name="Reinhardt R."/>
            <person name="Rabus R."/>
        </authorList>
    </citation>
    <scope>NUCLEOTIDE SEQUENCE</scope>
    <source>
        <strain evidence="2">4be13</strain>
    </source>
</reference>